<sequence length="237" mass="25658">MPTYLANYWRVPAHMATDVVEGQWLTEPGTLVALSSVGIAFLLDESIRDYWQDNIRSDATEDVSNLLFEAARFDVAIPALLAGYGLATVTGEHYHADSLALVAQSAVISQVGTNAVKRLAGRHRPETSPEDSSRWGAGEKAFFSGHASGAWAVATVMSYRYSETPFAAPVSYGLATAVSLARIDSDDHWTSDTIAGALFGYWVGKTVAEHSPFPQRNAYVLPMMDGDSTGIRLHIAF</sequence>
<dbReference type="SMART" id="SM00014">
    <property type="entry name" value="acidPPc"/>
    <property type="match status" value="1"/>
</dbReference>
<evidence type="ECO:0000313" key="3">
    <source>
        <dbReference type="Proteomes" id="UP000256763"/>
    </source>
</evidence>
<dbReference type="Proteomes" id="UP000256763">
    <property type="component" value="Unassembled WGS sequence"/>
</dbReference>
<dbReference type="AlphaFoldDB" id="A0A3E0WLQ9"/>
<name>A0A3E0WLQ9_9GAMM</name>
<dbReference type="Pfam" id="PF01569">
    <property type="entry name" value="PAP2"/>
    <property type="match status" value="1"/>
</dbReference>
<dbReference type="Gene3D" id="1.20.144.10">
    <property type="entry name" value="Phosphatidic acid phosphatase type 2/haloperoxidase"/>
    <property type="match status" value="1"/>
</dbReference>
<proteinExistence type="predicted"/>
<gene>
    <name evidence="2" type="ORF">CAL65_16185</name>
</gene>
<evidence type="ECO:0000259" key="1">
    <source>
        <dbReference type="SMART" id="SM00014"/>
    </source>
</evidence>
<feature type="domain" description="Phosphatidic acid phosphatase type 2/haloperoxidase" evidence="1">
    <location>
        <begin position="100"/>
        <end position="208"/>
    </location>
</feature>
<dbReference type="SUPFAM" id="SSF48317">
    <property type="entry name" value="Acid phosphatase/Vanadium-dependent haloperoxidase"/>
    <property type="match status" value="1"/>
</dbReference>
<keyword evidence="3" id="KW-1185">Reference proteome</keyword>
<dbReference type="InterPro" id="IPR036938">
    <property type="entry name" value="PAP2/HPO_sf"/>
</dbReference>
<organism evidence="2 3">
    <name type="scientific">Alkalilimnicola ehrlichii</name>
    <dbReference type="NCBI Taxonomy" id="351052"/>
    <lineage>
        <taxon>Bacteria</taxon>
        <taxon>Pseudomonadati</taxon>
        <taxon>Pseudomonadota</taxon>
        <taxon>Gammaproteobacteria</taxon>
        <taxon>Chromatiales</taxon>
        <taxon>Ectothiorhodospiraceae</taxon>
        <taxon>Alkalilimnicola</taxon>
    </lineage>
</organism>
<comment type="caution">
    <text evidence="2">The sequence shown here is derived from an EMBL/GenBank/DDBJ whole genome shotgun (WGS) entry which is preliminary data.</text>
</comment>
<dbReference type="EMBL" id="NFZW01000018">
    <property type="protein sequence ID" value="RFA33892.1"/>
    <property type="molecule type" value="Genomic_DNA"/>
</dbReference>
<evidence type="ECO:0000313" key="2">
    <source>
        <dbReference type="EMBL" id="RFA33892.1"/>
    </source>
</evidence>
<accession>A0A3E0WLQ9</accession>
<reference evidence="3" key="1">
    <citation type="submission" date="2017-05" db="EMBL/GenBank/DDBJ databases">
        <authorList>
            <person name="Sharma S."/>
            <person name="Sidhu C."/>
            <person name="Pinnaka A.K."/>
        </authorList>
    </citation>
    <scope>NUCLEOTIDE SEQUENCE [LARGE SCALE GENOMIC DNA]</scope>
    <source>
        <strain evidence="3">AK93</strain>
    </source>
</reference>
<dbReference type="InterPro" id="IPR000326">
    <property type="entry name" value="PAP2/HPO"/>
</dbReference>
<protein>
    <recommendedName>
        <fullName evidence="1">Phosphatidic acid phosphatase type 2/haloperoxidase domain-containing protein</fullName>
    </recommendedName>
</protein>